<feature type="signal peptide" evidence="3">
    <location>
        <begin position="1"/>
        <end position="17"/>
    </location>
</feature>
<keyword evidence="3" id="KW-0732">Signal</keyword>
<proteinExistence type="predicted"/>
<organism evidence="4 5">
    <name type="scientific">Australozyma saopauloensis</name>
    <dbReference type="NCBI Taxonomy" id="291208"/>
    <lineage>
        <taxon>Eukaryota</taxon>
        <taxon>Fungi</taxon>
        <taxon>Dikarya</taxon>
        <taxon>Ascomycota</taxon>
        <taxon>Saccharomycotina</taxon>
        <taxon>Pichiomycetes</taxon>
        <taxon>Metschnikowiaceae</taxon>
        <taxon>Australozyma</taxon>
    </lineage>
</organism>
<accession>A0AAX4HAT3</accession>
<dbReference type="SUPFAM" id="SSF50965">
    <property type="entry name" value="Galactose oxidase, central domain"/>
    <property type="match status" value="1"/>
</dbReference>
<keyword evidence="5" id="KW-1185">Reference proteome</keyword>
<evidence type="ECO:0000256" key="2">
    <source>
        <dbReference type="SAM" id="Phobius"/>
    </source>
</evidence>
<dbReference type="Proteomes" id="UP001338582">
    <property type="component" value="Chromosome 3"/>
</dbReference>
<evidence type="ECO:0000256" key="1">
    <source>
        <dbReference type="SAM" id="MobiDB-lite"/>
    </source>
</evidence>
<name>A0AAX4HAT3_9ASCO</name>
<feature type="compositionally biased region" description="Basic and acidic residues" evidence="1">
    <location>
        <begin position="488"/>
        <end position="508"/>
    </location>
</feature>
<evidence type="ECO:0008006" key="6">
    <source>
        <dbReference type="Google" id="ProtNLM"/>
    </source>
</evidence>
<evidence type="ECO:0000256" key="3">
    <source>
        <dbReference type="SAM" id="SignalP"/>
    </source>
</evidence>
<gene>
    <name evidence="4" type="ORF">PUMCH_002964</name>
</gene>
<dbReference type="EMBL" id="CP138896">
    <property type="protein sequence ID" value="WPK25640.1"/>
    <property type="molecule type" value="Genomic_DNA"/>
</dbReference>
<feature type="chain" id="PRO_5043321033" description="Galactose oxidase" evidence="3">
    <location>
        <begin position="18"/>
        <end position="617"/>
    </location>
</feature>
<reference evidence="4 5" key="1">
    <citation type="submission" date="2023-10" db="EMBL/GenBank/DDBJ databases">
        <title>Draft Genome Sequence of Candida saopaulonensis from a very Premature Infant with Sepsis.</title>
        <authorList>
            <person name="Ning Y."/>
            <person name="Dai R."/>
            <person name="Xiao M."/>
            <person name="Xu Y."/>
            <person name="Yan Q."/>
            <person name="Zhang L."/>
        </authorList>
    </citation>
    <scope>NUCLEOTIDE SEQUENCE [LARGE SCALE GENOMIC DNA]</scope>
    <source>
        <strain evidence="4 5">19XY460</strain>
    </source>
</reference>
<keyword evidence="2" id="KW-0472">Membrane</keyword>
<keyword evidence="2" id="KW-0812">Transmembrane</keyword>
<dbReference type="Gene3D" id="2.120.10.80">
    <property type="entry name" value="Kelch-type beta propeller"/>
    <property type="match status" value="1"/>
</dbReference>
<feature type="transmembrane region" description="Helical" evidence="2">
    <location>
        <begin position="368"/>
        <end position="390"/>
    </location>
</feature>
<dbReference type="InterPro" id="IPR011043">
    <property type="entry name" value="Gal_Oxase/kelch_b-propeller"/>
</dbReference>
<dbReference type="InterPro" id="IPR015915">
    <property type="entry name" value="Kelch-typ_b-propeller"/>
</dbReference>
<dbReference type="KEGG" id="asau:88174028"/>
<evidence type="ECO:0000313" key="4">
    <source>
        <dbReference type="EMBL" id="WPK25640.1"/>
    </source>
</evidence>
<sequence>MFKGPVVFFFLLHCAVATWSTLYSFDNGRVYMRLKNDELVALNLTFYGSNLNTQSLSQNTQLEVLPSAPKDSSLFIHNTQLYAVAANSLLAFESNECSDGSFQLYKLDSTNMVWTPVLPPSYSGVDDTSFYQDASIFVAPDSSSVYIYGGRCSSGSITNRLVSLNMDTMTFYNVTTPTRPQPFYGAVSLWAPNPQSLVIIGGKSSLGWLNMYQLATWSFQSGWLFQEAGQNGQSTVGSRTSPLVLPIFSKSTATNTQLFLASYSPSAALVIGGDSDTPLQAEWAKILFGNQKWAWSTLLPSLDVLNLMGGFVIFDTFVAVNSTSKRDSPYSLSLYDMSDNFRLIPDLKSSQAMQTKSTGSGSSKTVKILIGVLVPLVLIAIIASVAMYFWRRKVNRIENESILEALEYQFGHFRNALDQPYSILGHRPLDLYANNHSDSASTLDDNSIDLWVRKRQEYEASRSRAPVRHSYLASNETLTSLSEYSTGEDLHNEKTHSEHRISHEHSHESPLLQSPTSLPVHFLESHKRPLHESSPHPARLAQLKTHSFTMTPPGLPMIKKKSMLDPGTIPLEEPTDCESIVTNMDVQVLVSSKRKSILRVVNPDQEESETIRQRQPS</sequence>
<keyword evidence="2" id="KW-1133">Transmembrane helix</keyword>
<evidence type="ECO:0000313" key="5">
    <source>
        <dbReference type="Proteomes" id="UP001338582"/>
    </source>
</evidence>
<protein>
    <recommendedName>
        <fullName evidence="6">Galactose oxidase</fullName>
    </recommendedName>
</protein>
<dbReference type="GeneID" id="88174028"/>
<dbReference type="RefSeq" id="XP_062878022.1">
    <property type="nucleotide sequence ID" value="XM_063021952.1"/>
</dbReference>
<dbReference type="AlphaFoldDB" id="A0AAX4HAT3"/>
<feature type="region of interest" description="Disordered" evidence="1">
    <location>
        <begin position="482"/>
        <end position="515"/>
    </location>
</feature>